<evidence type="ECO:0000313" key="2">
    <source>
        <dbReference type="EMBL" id="KAI8040662.1"/>
    </source>
</evidence>
<accession>A0A9P9YPG9</accession>
<feature type="compositionally biased region" description="Basic and acidic residues" evidence="1">
    <location>
        <begin position="69"/>
        <end position="87"/>
    </location>
</feature>
<sequence length="87" mass="9728">MKFYSSALSSWVSPSSWLLARIALANTWSQLHITGSPALSALPHTNNNEDPMNEHDQHQHHHQVVRSIHYADDEKAPPKQDDVACCG</sequence>
<dbReference type="Proteomes" id="UP001059596">
    <property type="component" value="Unassembled WGS sequence"/>
</dbReference>
<evidence type="ECO:0000313" key="3">
    <source>
        <dbReference type="Proteomes" id="UP001059596"/>
    </source>
</evidence>
<keyword evidence="3" id="KW-1185">Reference proteome</keyword>
<reference evidence="2" key="1">
    <citation type="journal article" date="2023" name="Genome Biol. Evol.">
        <title>Long-read-based Genome Assembly of Drosophila gunungcola Reveals Fewer Chemosensory Genes in Flower-breeding Species.</title>
        <authorList>
            <person name="Negi A."/>
            <person name="Liao B.Y."/>
            <person name="Yeh S.D."/>
        </authorList>
    </citation>
    <scope>NUCLEOTIDE SEQUENCE</scope>
    <source>
        <tissue evidence="2">Thorax</tissue>
    </source>
</reference>
<name>A0A9P9YPG9_9MUSC</name>
<dbReference type="EMBL" id="JAMKOV010000004">
    <property type="protein sequence ID" value="KAI8040662.1"/>
    <property type="molecule type" value="Genomic_DNA"/>
</dbReference>
<feature type="region of interest" description="Disordered" evidence="1">
    <location>
        <begin position="38"/>
        <end position="87"/>
    </location>
</feature>
<dbReference type="OrthoDB" id="7826724at2759"/>
<proteinExistence type="predicted"/>
<organism evidence="2 3">
    <name type="scientific">Drosophila gunungcola</name>
    <name type="common">fruit fly</name>
    <dbReference type="NCBI Taxonomy" id="103775"/>
    <lineage>
        <taxon>Eukaryota</taxon>
        <taxon>Metazoa</taxon>
        <taxon>Ecdysozoa</taxon>
        <taxon>Arthropoda</taxon>
        <taxon>Hexapoda</taxon>
        <taxon>Insecta</taxon>
        <taxon>Pterygota</taxon>
        <taxon>Neoptera</taxon>
        <taxon>Endopterygota</taxon>
        <taxon>Diptera</taxon>
        <taxon>Brachycera</taxon>
        <taxon>Muscomorpha</taxon>
        <taxon>Ephydroidea</taxon>
        <taxon>Drosophilidae</taxon>
        <taxon>Drosophila</taxon>
        <taxon>Sophophora</taxon>
    </lineage>
</organism>
<dbReference type="AlphaFoldDB" id="A0A9P9YPG9"/>
<gene>
    <name evidence="2" type="ORF">M5D96_006605</name>
</gene>
<comment type="caution">
    <text evidence="2">The sequence shown here is derived from an EMBL/GenBank/DDBJ whole genome shotgun (WGS) entry which is preliminary data.</text>
</comment>
<evidence type="ECO:0000256" key="1">
    <source>
        <dbReference type="SAM" id="MobiDB-lite"/>
    </source>
</evidence>
<protein>
    <submittedName>
        <fullName evidence="2">Uncharacterized protein</fullName>
    </submittedName>
</protein>